<feature type="compositionally biased region" description="Pro residues" evidence="1">
    <location>
        <begin position="1"/>
        <end position="11"/>
    </location>
</feature>
<comment type="caution">
    <text evidence="2">The sequence shown here is derived from an EMBL/GenBank/DDBJ whole genome shotgun (WGS) entry which is preliminary data.</text>
</comment>
<sequence length="468" mass="52722">MSRCFPFPPPGYEKKITTDNTGLPKEEKRKEKRHKKDTEKRDRDKDRSREKHKEKKRKDSDRDKQQDRISNEKRIGVQGCSSVENLGPRCLQNIGITNNKYVQELARRIGNADTTAGSQMVEKIDPAKKRKVEQLAAPAENNNGNHTKEEGKPKDKIGDGRRVNGCTDHFVASCLENAIGENLFGMDLKRVDGISLLKENQLDEKEKKNKESGKSDRQKDRHQEKTRMPMDNNWEKEKKIEEKAEKVNGQSNGHLKSKEHSARLKESGKDTVNSCNFKPPRLSKTSSKTSVGEESVGKGKDLELNSFLHENGFRPNKFPRPISSHSVVENGKKLEPCQTAFRLTSEKQGPVHCQTVDVKEHGLSSVVKDQAPNACSTRSSSAVLAVPSNGDTYAKPPHPDSKYLSQILAVPKVEWSDFDDQEWLFSSDLLSKKPKVTCNLVDRTPQVWADALKIDSADVTALPYVIPY</sequence>
<feature type="region of interest" description="Disordered" evidence="1">
    <location>
        <begin position="136"/>
        <end position="161"/>
    </location>
</feature>
<evidence type="ECO:0000313" key="2">
    <source>
        <dbReference type="EMBL" id="KAF5746284.1"/>
    </source>
</evidence>
<feature type="region of interest" description="Disordered" evidence="1">
    <location>
        <begin position="202"/>
        <end position="297"/>
    </location>
</feature>
<organism evidence="2 3">
    <name type="scientific">Tripterygium wilfordii</name>
    <name type="common">Thunder God vine</name>
    <dbReference type="NCBI Taxonomy" id="458696"/>
    <lineage>
        <taxon>Eukaryota</taxon>
        <taxon>Viridiplantae</taxon>
        <taxon>Streptophyta</taxon>
        <taxon>Embryophyta</taxon>
        <taxon>Tracheophyta</taxon>
        <taxon>Spermatophyta</taxon>
        <taxon>Magnoliopsida</taxon>
        <taxon>eudicotyledons</taxon>
        <taxon>Gunneridae</taxon>
        <taxon>Pentapetalae</taxon>
        <taxon>rosids</taxon>
        <taxon>fabids</taxon>
        <taxon>Celastrales</taxon>
        <taxon>Celastraceae</taxon>
        <taxon>Tripterygium</taxon>
    </lineage>
</organism>
<protein>
    <submittedName>
        <fullName evidence="2">Putative DNA binding protein</fullName>
    </submittedName>
</protein>
<dbReference type="PANTHER" id="PTHR34660">
    <property type="entry name" value="MYB-LIKE PROTEIN X"/>
    <property type="match status" value="1"/>
</dbReference>
<dbReference type="InParanoid" id="A0A7J7DJ78"/>
<dbReference type="OrthoDB" id="1913135at2759"/>
<accession>A0A7J7DJ78</accession>
<feature type="compositionally biased region" description="Polar residues" evidence="1">
    <location>
        <begin position="283"/>
        <end position="292"/>
    </location>
</feature>
<gene>
    <name evidence="2" type="ORF">HS088_TW06G00455</name>
</gene>
<keyword evidence="3" id="KW-1185">Reference proteome</keyword>
<dbReference type="EMBL" id="JAAARO010000006">
    <property type="protein sequence ID" value="KAF5746284.1"/>
    <property type="molecule type" value="Genomic_DNA"/>
</dbReference>
<feature type="region of interest" description="Disordered" evidence="1">
    <location>
        <begin position="1"/>
        <end position="79"/>
    </location>
</feature>
<reference evidence="2 3" key="1">
    <citation type="journal article" date="2020" name="Nat. Commun.">
        <title>Genome of Tripterygium wilfordii and identification of cytochrome P450 involved in triptolide biosynthesis.</title>
        <authorList>
            <person name="Tu L."/>
            <person name="Su P."/>
            <person name="Zhang Z."/>
            <person name="Gao L."/>
            <person name="Wang J."/>
            <person name="Hu T."/>
            <person name="Zhou J."/>
            <person name="Zhang Y."/>
            <person name="Zhao Y."/>
            <person name="Liu Y."/>
            <person name="Song Y."/>
            <person name="Tong Y."/>
            <person name="Lu Y."/>
            <person name="Yang J."/>
            <person name="Xu C."/>
            <person name="Jia M."/>
            <person name="Peters R.J."/>
            <person name="Huang L."/>
            <person name="Gao W."/>
        </authorList>
    </citation>
    <scope>NUCLEOTIDE SEQUENCE [LARGE SCALE GENOMIC DNA]</scope>
    <source>
        <strain evidence="3">cv. XIE 37</strain>
        <tissue evidence="2">Leaf</tissue>
    </source>
</reference>
<feature type="compositionally biased region" description="Basic and acidic residues" evidence="1">
    <location>
        <begin position="256"/>
        <end position="269"/>
    </location>
</feature>
<evidence type="ECO:0000313" key="3">
    <source>
        <dbReference type="Proteomes" id="UP000593562"/>
    </source>
</evidence>
<name>A0A7J7DJ78_TRIWF</name>
<evidence type="ECO:0000256" key="1">
    <source>
        <dbReference type="SAM" id="MobiDB-lite"/>
    </source>
</evidence>
<feature type="compositionally biased region" description="Basic and acidic residues" evidence="1">
    <location>
        <begin position="146"/>
        <end position="161"/>
    </location>
</feature>
<proteinExistence type="predicted"/>
<feature type="compositionally biased region" description="Basic and acidic residues" evidence="1">
    <location>
        <begin position="36"/>
        <end position="75"/>
    </location>
</feature>
<dbReference type="AlphaFoldDB" id="A0A7J7DJ78"/>
<dbReference type="Proteomes" id="UP000593562">
    <property type="component" value="Unassembled WGS sequence"/>
</dbReference>
<dbReference type="PANTHER" id="PTHR34660:SF21">
    <property type="entry name" value="MYB-LIKE PROTEIN X ISOFORM X2"/>
    <property type="match status" value="1"/>
</dbReference>
<feature type="compositionally biased region" description="Basic and acidic residues" evidence="1">
    <location>
        <begin position="202"/>
        <end position="246"/>
    </location>
</feature>
<dbReference type="FunCoup" id="A0A7J7DJ78">
    <property type="interactions" value="1115"/>
</dbReference>